<organism evidence="3 4">
    <name type="scientific">Persicobacter psychrovividus</name>
    <dbReference type="NCBI Taxonomy" id="387638"/>
    <lineage>
        <taxon>Bacteria</taxon>
        <taxon>Pseudomonadati</taxon>
        <taxon>Bacteroidota</taxon>
        <taxon>Cytophagia</taxon>
        <taxon>Cytophagales</taxon>
        <taxon>Persicobacteraceae</taxon>
        <taxon>Persicobacter</taxon>
    </lineage>
</organism>
<dbReference type="InterPro" id="IPR029016">
    <property type="entry name" value="GAF-like_dom_sf"/>
</dbReference>
<dbReference type="Proteomes" id="UP001354989">
    <property type="component" value="Chromosome"/>
</dbReference>
<evidence type="ECO:0000313" key="4">
    <source>
        <dbReference type="Proteomes" id="UP001354989"/>
    </source>
</evidence>
<dbReference type="EMBL" id="AP025292">
    <property type="protein sequence ID" value="BDC99620.1"/>
    <property type="molecule type" value="Genomic_DNA"/>
</dbReference>
<keyword evidence="4" id="KW-1185">Reference proteome</keyword>
<dbReference type="Gene3D" id="3.30.450.40">
    <property type="match status" value="1"/>
</dbReference>
<proteinExistence type="predicted"/>
<reference evidence="3 4" key="1">
    <citation type="submission" date="2021-12" db="EMBL/GenBank/DDBJ databases">
        <title>Genome sequencing of bacteria with rrn-lacking chromosome and rrn-plasmid.</title>
        <authorList>
            <person name="Anda M."/>
            <person name="Iwasaki W."/>
        </authorList>
    </citation>
    <scope>NUCLEOTIDE SEQUENCE [LARGE SCALE GENOMIC DNA]</scope>
    <source>
        <strain evidence="3 4">NBRC 101262</strain>
    </source>
</reference>
<dbReference type="RefSeq" id="WP_338396913.1">
    <property type="nucleotide sequence ID" value="NZ_AP025292.1"/>
</dbReference>
<keyword evidence="1" id="KW-0472">Membrane</keyword>
<keyword evidence="1" id="KW-1133">Transmembrane helix</keyword>
<protein>
    <recommendedName>
        <fullName evidence="2">GAF domain-containing protein</fullName>
    </recommendedName>
</protein>
<dbReference type="InterPro" id="IPR003018">
    <property type="entry name" value="GAF"/>
</dbReference>
<sequence>MKQRKRKIIGIALVCLTIIATLLNAVLGYMLPATLVEQVGTLTLNELPQLQEIILPHQVLTVANLVFIGLTLLYYLSGGITDTEQHVVYIERESEEDDNQIDASAEHRAYTWESGQMERYYNQSNNNKERLSAILNHLCKDLEAGQGAIYLTDTDLDADQNQKATFQAGYAFTYTDNSRLEINAGDGLLGQCIKDGQEFNLATIPEGYLRILSGLGESSPTSLVILPIKNNEAVVGAIEIASFTPFTQHDIDFIKEQMSALGRLLGSNSLTPQS</sequence>
<feature type="transmembrane region" description="Helical" evidence="1">
    <location>
        <begin position="12"/>
        <end position="33"/>
    </location>
</feature>
<name>A0ABN6L8V6_9BACT</name>
<keyword evidence="1" id="KW-0812">Transmembrane</keyword>
<gene>
    <name evidence="3" type="ORF">PEPS_19010</name>
</gene>
<accession>A0ABN6L8V6</accession>
<dbReference type="Pfam" id="PF01590">
    <property type="entry name" value="GAF"/>
    <property type="match status" value="1"/>
</dbReference>
<dbReference type="SUPFAM" id="SSF55781">
    <property type="entry name" value="GAF domain-like"/>
    <property type="match status" value="1"/>
</dbReference>
<evidence type="ECO:0000259" key="2">
    <source>
        <dbReference type="Pfam" id="PF01590"/>
    </source>
</evidence>
<feature type="domain" description="GAF" evidence="2">
    <location>
        <begin position="129"/>
        <end position="257"/>
    </location>
</feature>
<feature type="transmembrane region" description="Helical" evidence="1">
    <location>
        <begin position="53"/>
        <end position="76"/>
    </location>
</feature>
<evidence type="ECO:0000256" key="1">
    <source>
        <dbReference type="SAM" id="Phobius"/>
    </source>
</evidence>
<evidence type="ECO:0000313" key="3">
    <source>
        <dbReference type="EMBL" id="BDC99620.1"/>
    </source>
</evidence>